<protein>
    <submittedName>
        <fullName evidence="1">Uncharacterized protein</fullName>
    </submittedName>
</protein>
<gene>
    <name evidence="1" type="ORF">TNIN_419491</name>
</gene>
<sequence>MSSFLELLSEERHPFVRSFNLYSFSTMDLNFDTLLDMWNPGGRLFRPSTPTPTKICSQLKQHFLGSGQYSTFVKRTTVYYRCAEKPLKFTTRTIPM</sequence>
<keyword evidence="2" id="KW-1185">Reference proteome</keyword>
<evidence type="ECO:0000313" key="2">
    <source>
        <dbReference type="Proteomes" id="UP000886998"/>
    </source>
</evidence>
<reference evidence="1" key="1">
    <citation type="submission" date="2020-08" db="EMBL/GenBank/DDBJ databases">
        <title>Multicomponent nature underlies the extraordinary mechanical properties of spider dragline silk.</title>
        <authorList>
            <person name="Kono N."/>
            <person name="Nakamura H."/>
            <person name="Mori M."/>
            <person name="Yoshida Y."/>
            <person name="Ohtoshi R."/>
            <person name="Malay A.D."/>
            <person name="Moran D.A.P."/>
            <person name="Tomita M."/>
            <person name="Numata K."/>
            <person name="Arakawa K."/>
        </authorList>
    </citation>
    <scope>NUCLEOTIDE SEQUENCE</scope>
</reference>
<name>A0A8X6WTZ1_9ARAC</name>
<organism evidence="1 2">
    <name type="scientific">Trichonephila inaurata madagascariensis</name>
    <dbReference type="NCBI Taxonomy" id="2747483"/>
    <lineage>
        <taxon>Eukaryota</taxon>
        <taxon>Metazoa</taxon>
        <taxon>Ecdysozoa</taxon>
        <taxon>Arthropoda</taxon>
        <taxon>Chelicerata</taxon>
        <taxon>Arachnida</taxon>
        <taxon>Araneae</taxon>
        <taxon>Araneomorphae</taxon>
        <taxon>Entelegynae</taxon>
        <taxon>Araneoidea</taxon>
        <taxon>Nephilidae</taxon>
        <taxon>Trichonephila</taxon>
        <taxon>Trichonephila inaurata</taxon>
    </lineage>
</organism>
<evidence type="ECO:0000313" key="1">
    <source>
        <dbReference type="EMBL" id="GFY40542.1"/>
    </source>
</evidence>
<dbReference type="AlphaFoldDB" id="A0A8X6WTZ1"/>
<dbReference type="Proteomes" id="UP000886998">
    <property type="component" value="Unassembled WGS sequence"/>
</dbReference>
<dbReference type="EMBL" id="BMAV01001976">
    <property type="protein sequence ID" value="GFY40542.1"/>
    <property type="molecule type" value="Genomic_DNA"/>
</dbReference>
<comment type="caution">
    <text evidence="1">The sequence shown here is derived from an EMBL/GenBank/DDBJ whole genome shotgun (WGS) entry which is preliminary data.</text>
</comment>
<proteinExistence type="predicted"/>
<accession>A0A8X6WTZ1</accession>